<organism evidence="2 3">
    <name type="scientific">Candidatus Eubacterium faecipullorum</name>
    <dbReference type="NCBI Taxonomy" id="2838571"/>
    <lineage>
        <taxon>Bacteria</taxon>
        <taxon>Bacillati</taxon>
        <taxon>Bacillota</taxon>
        <taxon>Clostridia</taxon>
        <taxon>Eubacteriales</taxon>
        <taxon>Eubacteriaceae</taxon>
        <taxon>Eubacterium</taxon>
    </lineage>
</organism>
<dbReference type="AlphaFoldDB" id="A0A9D1UFG7"/>
<evidence type="ECO:0000313" key="2">
    <source>
        <dbReference type="EMBL" id="HIW85874.1"/>
    </source>
</evidence>
<proteinExistence type="predicted"/>
<gene>
    <name evidence="2" type="ORF">IAA48_05200</name>
</gene>
<keyword evidence="2" id="KW-0032">Aminotransferase</keyword>
<protein>
    <submittedName>
        <fullName evidence="2">Aminotransferase class V-fold PLP-dependent enzyme</fullName>
    </submittedName>
</protein>
<dbReference type="InterPro" id="IPR010969">
    <property type="entry name" value="Cys_dSase-rel_unknwn_funct"/>
</dbReference>
<dbReference type="InterPro" id="IPR000192">
    <property type="entry name" value="Aminotrans_V_dom"/>
</dbReference>
<evidence type="ECO:0000313" key="3">
    <source>
        <dbReference type="Proteomes" id="UP000824205"/>
    </source>
</evidence>
<dbReference type="PANTHER" id="PTHR43586:SF4">
    <property type="entry name" value="ISOPENICILLIN N EPIMERASE"/>
    <property type="match status" value="1"/>
</dbReference>
<dbReference type="Gene3D" id="3.40.640.10">
    <property type="entry name" value="Type I PLP-dependent aspartate aminotransferase-like (Major domain)"/>
    <property type="match status" value="1"/>
</dbReference>
<dbReference type="GO" id="GO:0008483">
    <property type="term" value="F:transaminase activity"/>
    <property type="evidence" value="ECO:0007669"/>
    <property type="project" value="UniProtKB-KW"/>
</dbReference>
<dbReference type="Pfam" id="PF00266">
    <property type="entry name" value="Aminotran_5"/>
    <property type="match status" value="1"/>
</dbReference>
<dbReference type="EMBL" id="DXGE01000023">
    <property type="protein sequence ID" value="HIW85874.1"/>
    <property type="molecule type" value="Genomic_DNA"/>
</dbReference>
<dbReference type="InterPro" id="IPR015421">
    <property type="entry name" value="PyrdxlP-dep_Trfase_major"/>
</dbReference>
<sequence>MIYFDNGATSYPKPKIVIQSAFNAISNLSFNSGRGGYTQSIRAADKIYSVREKAADMFGFEPQNIVFTKNCTEALNMAIKGSVSRGDHIIISSLEHNAVWRVVNKLKNDGIADFDIADYDADDDICVSNFVRLIRKNTSLIVCMSASNVFGVAFPIAKIGAAAKRHNIRFIVDGAQTAGLMPLNAQKDDFDILCAPGHKCLYAQMGTGFMAVKEGIRLATFEEGGTGSESQNAQQPEFMPDRFEAGTLNNSGIISLGAGIDFINRKGMGNIYAHEMRLARLLYDGLDQNGNAHLYTPRPQNGSFAPIVSFNYKDHSSEKVAAFLARNDIAVRAGYHCSPLAHDFFGTADRGTVRLCPSYFTTQRDCEVFLNTLKKL</sequence>
<reference evidence="2" key="2">
    <citation type="submission" date="2021-04" db="EMBL/GenBank/DDBJ databases">
        <authorList>
            <person name="Gilroy R."/>
        </authorList>
    </citation>
    <scope>NUCLEOTIDE SEQUENCE</scope>
    <source>
        <strain evidence="2">421</strain>
    </source>
</reference>
<dbReference type="Proteomes" id="UP000824205">
    <property type="component" value="Unassembled WGS sequence"/>
</dbReference>
<name>A0A9D1UFG7_9FIRM</name>
<dbReference type="PANTHER" id="PTHR43586">
    <property type="entry name" value="CYSTEINE DESULFURASE"/>
    <property type="match status" value="1"/>
</dbReference>
<dbReference type="Gene3D" id="3.90.1150.10">
    <property type="entry name" value="Aspartate Aminotransferase, domain 1"/>
    <property type="match status" value="1"/>
</dbReference>
<keyword evidence="2" id="KW-0808">Transferase</keyword>
<dbReference type="SUPFAM" id="SSF53383">
    <property type="entry name" value="PLP-dependent transferases"/>
    <property type="match status" value="1"/>
</dbReference>
<dbReference type="InterPro" id="IPR015424">
    <property type="entry name" value="PyrdxlP-dep_Trfase"/>
</dbReference>
<accession>A0A9D1UFG7</accession>
<evidence type="ECO:0000259" key="1">
    <source>
        <dbReference type="Pfam" id="PF00266"/>
    </source>
</evidence>
<dbReference type="NCBIfam" id="TIGR01977">
    <property type="entry name" value="am_tr_V_EF2568"/>
    <property type="match status" value="1"/>
</dbReference>
<dbReference type="InterPro" id="IPR015422">
    <property type="entry name" value="PyrdxlP-dep_Trfase_small"/>
</dbReference>
<feature type="domain" description="Aminotransferase class V" evidence="1">
    <location>
        <begin position="2"/>
        <end position="367"/>
    </location>
</feature>
<reference evidence="2" key="1">
    <citation type="journal article" date="2021" name="PeerJ">
        <title>Extensive microbial diversity within the chicken gut microbiome revealed by metagenomics and culture.</title>
        <authorList>
            <person name="Gilroy R."/>
            <person name="Ravi A."/>
            <person name="Getino M."/>
            <person name="Pursley I."/>
            <person name="Horton D.L."/>
            <person name="Alikhan N.F."/>
            <person name="Baker D."/>
            <person name="Gharbi K."/>
            <person name="Hall N."/>
            <person name="Watson M."/>
            <person name="Adriaenssens E.M."/>
            <person name="Foster-Nyarko E."/>
            <person name="Jarju S."/>
            <person name="Secka A."/>
            <person name="Antonio M."/>
            <person name="Oren A."/>
            <person name="Chaudhuri R.R."/>
            <person name="La Ragione R."/>
            <person name="Hildebrand F."/>
            <person name="Pallen M.J."/>
        </authorList>
    </citation>
    <scope>NUCLEOTIDE SEQUENCE</scope>
    <source>
        <strain evidence="2">421</strain>
    </source>
</reference>
<comment type="caution">
    <text evidence="2">The sequence shown here is derived from an EMBL/GenBank/DDBJ whole genome shotgun (WGS) entry which is preliminary data.</text>
</comment>